<reference evidence="2" key="1">
    <citation type="submission" date="2013-08" db="EMBL/GenBank/DDBJ databases">
        <title>Gene expansion shapes genome architecture in the human pathogen Lichtheimia corymbifera: an evolutionary genomics analysis in the ancient terrestrial Mucorales (Mucoromycotina).</title>
        <authorList>
            <person name="Schwartze V.U."/>
            <person name="Winter S."/>
            <person name="Shelest E."/>
            <person name="Marcet-Houben M."/>
            <person name="Horn F."/>
            <person name="Wehner S."/>
            <person name="Hoffmann K."/>
            <person name="Riege K."/>
            <person name="Sammeth M."/>
            <person name="Nowrousian M."/>
            <person name="Valiante V."/>
            <person name="Linde J."/>
            <person name="Jacobsen I.D."/>
            <person name="Marz M."/>
            <person name="Brakhage A.A."/>
            <person name="Gabaldon T."/>
            <person name="Bocker S."/>
            <person name="Voigt K."/>
        </authorList>
    </citation>
    <scope>NUCLEOTIDE SEQUENCE [LARGE SCALE GENOMIC DNA]</scope>
    <source>
        <strain evidence="2">FSU 9682</strain>
    </source>
</reference>
<dbReference type="STRING" id="1263082.A0A068RXB3"/>
<feature type="transmembrane region" description="Helical" evidence="1">
    <location>
        <begin position="223"/>
        <end position="246"/>
    </location>
</feature>
<dbReference type="AlphaFoldDB" id="A0A068RXB3"/>
<comment type="caution">
    <text evidence="2">The sequence shown here is derived from an EMBL/GenBank/DDBJ whole genome shotgun (WGS) entry which is preliminary data.</text>
</comment>
<dbReference type="EMBL" id="CBTN010000018">
    <property type="protein sequence ID" value="CDH53596.1"/>
    <property type="molecule type" value="Genomic_DNA"/>
</dbReference>
<keyword evidence="1" id="KW-1133">Transmembrane helix</keyword>
<feature type="transmembrane region" description="Helical" evidence="1">
    <location>
        <begin position="144"/>
        <end position="163"/>
    </location>
</feature>
<feature type="transmembrane region" description="Helical" evidence="1">
    <location>
        <begin position="194"/>
        <end position="216"/>
    </location>
</feature>
<keyword evidence="1" id="KW-0472">Membrane</keyword>
<gene>
    <name evidence="2" type="ORF">LCOR_04934.1</name>
</gene>
<dbReference type="VEuPathDB" id="FungiDB:LCOR_04934.1"/>
<protein>
    <submittedName>
        <fullName evidence="2">Uncharacterized protein</fullName>
    </submittedName>
</protein>
<keyword evidence="3" id="KW-1185">Reference proteome</keyword>
<keyword evidence="1" id="KW-0812">Transmembrane</keyword>
<dbReference type="OrthoDB" id="191995at2759"/>
<name>A0A068RXB3_9FUNG</name>
<dbReference type="Proteomes" id="UP000027586">
    <property type="component" value="Unassembled WGS sequence"/>
</dbReference>
<accession>A0A068RXB3</accession>
<sequence>MLKLYRTELIDDGYISSSSTESTTTESPEDTAEAYSLARRAIESIPSSTPSHVSSNPIIALDFTQPKPSQTTSLSLAGYFTLFKYAASITTLATLQGLSTDSLLSSSPLLDQDHGITQTMHAYDRRAPGESKLKNEYTREEMVFIYKIFLIMGGLLLVLNSLIKLINTRVTGKQNKNIIPHMSPTLYHTWYVDIYGRIIICSRIVNAAVLWCLCALPFSGLHPLILIGVTMGSLVFQGEIGIALLIHDT</sequence>
<evidence type="ECO:0000256" key="1">
    <source>
        <dbReference type="SAM" id="Phobius"/>
    </source>
</evidence>
<organism evidence="2 3">
    <name type="scientific">Lichtheimia corymbifera JMRC:FSU:9682</name>
    <dbReference type="NCBI Taxonomy" id="1263082"/>
    <lineage>
        <taxon>Eukaryota</taxon>
        <taxon>Fungi</taxon>
        <taxon>Fungi incertae sedis</taxon>
        <taxon>Mucoromycota</taxon>
        <taxon>Mucoromycotina</taxon>
        <taxon>Mucoromycetes</taxon>
        <taxon>Mucorales</taxon>
        <taxon>Lichtheimiaceae</taxon>
        <taxon>Lichtheimia</taxon>
    </lineage>
</organism>
<proteinExistence type="predicted"/>
<evidence type="ECO:0000313" key="3">
    <source>
        <dbReference type="Proteomes" id="UP000027586"/>
    </source>
</evidence>
<evidence type="ECO:0000313" key="2">
    <source>
        <dbReference type="EMBL" id="CDH53596.1"/>
    </source>
</evidence>